<dbReference type="EMBL" id="JAUSVP010000001">
    <property type="protein sequence ID" value="MDQ0446110.1"/>
    <property type="molecule type" value="Genomic_DNA"/>
</dbReference>
<gene>
    <name evidence="1" type="ORF">QO012_000588</name>
</gene>
<protein>
    <recommendedName>
        <fullName evidence="3">DUF4089 domain-containing protein</fullName>
    </recommendedName>
</protein>
<accession>A0ABU0HWL9</accession>
<evidence type="ECO:0008006" key="3">
    <source>
        <dbReference type="Google" id="ProtNLM"/>
    </source>
</evidence>
<dbReference type="Pfam" id="PF13318">
    <property type="entry name" value="AtzG-like"/>
    <property type="match status" value="1"/>
</dbReference>
<name>A0ABU0HWL9_9HYPH</name>
<organism evidence="1 2">
    <name type="scientific">Methylobacterium aerolatum</name>
    <dbReference type="NCBI Taxonomy" id="418708"/>
    <lineage>
        <taxon>Bacteria</taxon>
        <taxon>Pseudomonadati</taxon>
        <taxon>Pseudomonadota</taxon>
        <taxon>Alphaproteobacteria</taxon>
        <taxon>Hyphomicrobiales</taxon>
        <taxon>Methylobacteriaceae</taxon>
        <taxon>Methylobacterium</taxon>
    </lineage>
</organism>
<dbReference type="InterPro" id="IPR025148">
    <property type="entry name" value="AtzG-like"/>
</dbReference>
<proteinExistence type="predicted"/>
<dbReference type="Proteomes" id="UP001231124">
    <property type="component" value="Unassembled WGS sequence"/>
</dbReference>
<evidence type="ECO:0000313" key="2">
    <source>
        <dbReference type="Proteomes" id="UP001231124"/>
    </source>
</evidence>
<reference evidence="1 2" key="1">
    <citation type="submission" date="2023-07" db="EMBL/GenBank/DDBJ databases">
        <title>Genomic Encyclopedia of Type Strains, Phase IV (KMG-IV): sequencing the most valuable type-strain genomes for metagenomic binning, comparative biology and taxonomic classification.</title>
        <authorList>
            <person name="Goeker M."/>
        </authorList>
    </citation>
    <scope>NUCLEOTIDE SEQUENCE [LARGE SCALE GENOMIC DNA]</scope>
    <source>
        <strain evidence="1 2">DSM 19013</strain>
    </source>
</reference>
<sequence>MSSGPLPTPDLPLPALDLDAVLDASAGLLGLTVAPEWRGPVLANLRVLRAAASLVEGFPLPDEAEAAPVFGA</sequence>
<keyword evidence="2" id="KW-1185">Reference proteome</keyword>
<dbReference type="RefSeq" id="WP_238203494.1">
    <property type="nucleotide sequence ID" value="NZ_BPQE01000013.1"/>
</dbReference>
<evidence type="ECO:0000313" key="1">
    <source>
        <dbReference type="EMBL" id="MDQ0446110.1"/>
    </source>
</evidence>
<comment type="caution">
    <text evidence="1">The sequence shown here is derived from an EMBL/GenBank/DDBJ whole genome shotgun (WGS) entry which is preliminary data.</text>
</comment>